<dbReference type="RefSeq" id="WP_107574827.1">
    <property type="nucleotide sequence ID" value="NZ_PZPL01000001.1"/>
</dbReference>
<dbReference type="Proteomes" id="UP000241085">
    <property type="component" value="Unassembled WGS sequence"/>
</dbReference>
<evidence type="ECO:0000256" key="8">
    <source>
        <dbReference type="ARBA" id="ARBA00023136"/>
    </source>
</evidence>
<keyword evidence="3 9" id="KW-0813">Transport</keyword>
<dbReference type="InterPro" id="IPR013525">
    <property type="entry name" value="ABC2_TM"/>
</dbReference>
<feature type="transmembrane region" description="Helical" evidence="9">
    <location>
        <begin position="102"/>
        <end position="128"/>
    </location>
</feature>
<evidence type="ECO:0000256" key="3">
    <source>
        <dbReference type="ARBA" id="ARBA00022448"/>
    </source>
</evidence>
<reference evidence="11 12" key="1">
    <citation type="submission" date="2018-03" db="EMBL/GenBank/DDBJ databases">
        <title>Bacteriophage NCPPB3778 and a type I-E CRISPR drive the evolution of the US Biological Select Agent, Rathayibacter toxicus.</title>
        <authorList>
            <person name="Davis E.W.II."/>
            <person name="Tabima J.F."/>
            <person name="Weisberg A.J."/>
            <person name="Dantas Lopes L."/>
            <person name="Wiseman M.S."/>
            <person name="Wiseman M.S."/>
            <person name="Pupko T."/>
            <person name="Belcher M.S."/>
            <person name="Sechler A.J."/>
            <person name="Tancos M.A."/>
            <person name="Schroeder B.K."/>
            <person name="Murray T.D."/>
            <person name="Luster D.G."/>
            <person name="Schneider W.L."/>
            <person name="Rogers E."/>
            <person name="Andreote F.D."/>
            <person name="Grunwald N.J."/>
            <person name="Putnam M.L."/>
            <person name="Chang J.H."/>
        </authorList>
    </citation>
    <scope>NUCLEOTIDE SEQUENCE [LARGE SCALE GENOMIC DNA]</scope>
    <source>
        <strain evidence="11 12">DSM 15933</strain>
    </source>
</reference>
<comment type="caution">
    <text evidence="11">The sequence shown here is derived from an EMBL/GenBank/DDBJ whole genome shotgun (WGS) entry which is preliminary data.</text>
</comment>
<evidence type="ECO:0000256" key="2">
    <source>
        <dbReference type="ARBA" id="ARBA00007783"/>
    </source>
</evidence>
<dbReference type="GO" id="GO:0015920">
    <property type="term" value="P:lipopolysaccharide transport"/>
    <property type="evidence" value="ECO:0007669"/>
    <property type="project" value="TreeGrafter"/>
</dbReference>
<keyword evidence="7 9" id="KW-1133">Transmembrane helix</keyword>
<proteinExistence type="inferred from homology"/>
<sequence length="323" mass="35605">MSSKKSTITRAADRVDAIAQEPFHRSGTQPGGGKAGGFVSALIDILRHRELLRLLVNRELKQRYKDSSLGFLWTLIRPLVMLAIYYIAIGQFLSAARNVPEFAIFVFSGLTIWGLFAEIVSSGTVSILSNGGLIKKVYLPREIFPVATIGSALFNFAVQFLVLIVGAILLGGIDVNWNLLYIPAAIAVVLVYGLALALALSALNVYLRDVQFLVEVGIQIFFWLSPIVYAWAFVVESVPGWVAQLYLLNPMTNAVLAFQRAIWSAGSQTVNLGTEDAPILVGPQPWPGHMELRLLLIFLVGVVLVWIAHRIFRRLEGNFAQEI</sequence>
<feature type="transmembrane region" description="Helical" evidence="9">
    <location>
        <begin position="179"/>
        <end position="200"/>
    </location>
</feature>
<evidence type="ECO:0000256" key="9">
    <source>
        <dbReference type="RuleBase" id="RU361157"/>
    </source>
</evidence>
<dbReference type="PROSITE" id="PS51012">
    <property type="entry name" value="ABC_TM2"/>
    <property type="match status" value="1"/>
</dbReference>
<evidence type="ECO:0000256" key="6">
    <source>
        <dbReference type="ARBA" id="ARBA00022692"/>
    </source>
</evidence>
<evidence type="ECO:0000259" key="10">
    <source>
        <dbReference type="PROSITE" id="PS51012"/>
    </source>
</evidence>
<keyword evidence="4 9" id="KW-1003">Cell membrane</keyword>
<dbReference type="GO" id="GO:0140359">
    <property type="term" value="F:ABC-type transporter activity"/>
    <property type="evidence" value="ECO:0007669"/>
    <property type="project" value="InterPro"/>
</dbReference>
<evidence type="ECO:0000313" key="11">
    <source>
        <dbReference type="EMBL" id="PTL73350.1"/>
    </source>
</evidence>
<accession>A0A2T4UUY1</accession>
<evidence type="ECO:0000313" key="12">
    <source>
        <dbReference type="Proteomes" id="UP000241085"/>
    </source>
</evidence>
<feature type="transmembrane region" description="Helical" evidence="9">
    <location>
        <begin position="212"/>
        <end position="232"/>
    </location>
</feature>
<evidence type="ECO:0000256" key="1">
    <source>
        <dbReference type="ARBA" id="ARBA00004429"/>
    </source>
</evidence>
<evidence type="ECO:0000256" key="4">
    <source>
        <dbReference type="ARBA" id="ARBA00022475"/>
    </source>
</evidence>
<dbReference type="PANTHER" id="PTHR30413:SF8">
    <property type="entry name" value="TRANSPORT PERMEASE PROTEIN"/>
    <property type="match status" value="1"/>
</dbReference>
<feature type="transmembrane region" description="Helical" evidence="9">
    <location>
        <begin position="149"/>
        <end position="173"/>
    </location>
</feature>
<keyword evidence="5" id="KW-0997">Cell inner membrane</keyword>
<gene>
    <name evidence="11" type="ORF">C1I63_11145</name>
</gene>
<keyword evidence="12" id="KW-1185">Reference proteome</keyword>
<evidence type="ECO:0000256" key="7">
    <source>
        <dbReference type="ARBA" id="ARBA00022989"/>
    </source>
</evidence>
<dbReference type="GO" id="GO:0005886">
    <property type="term" value="C:plasma membrane"/>
    <property type="evidence" value="ECO:0007669"/>
    <property type="project" value="UniProtKB-SubCell"/>
</dbReference>
<keyword evidence="6 9" id="KW-0812">Transmembrane</keyword>
<dbReference type="EMBL" id="PZPL01000001">
    <property type="protein sequence ID" value="PTL73350.1"/>
    <property type="molecule type" value="Genomic_DNA"/>
</dbReference>
<organism evidence="11 12">
    <name type="scientific">Rathayibacter caricis DSM 15933</name>
    <dbReference type="NCBI Taxonomy" id="1328867"/>
    <lineage>
        <taxon>Bacteria</taxon>
        <taxon>Bacillati</taxon>
        <taxon>Actinomycetota</taxon>
        <taxon>Actinomycetes</taxon>
        <taxon>Micrococcales</taxon>
        <taxon>Microbacteriaceae</taxon>
        <taxon>Rathayibacter</taxon>
    </lineage>
</organism>
<feature type="domain" description="ABC transmembrane type-2" evidence="10">
    <location>
        <begin position="69"/>
        <end position="315"/>
    </location>
</feature>
<keyword evidence="8 9" id="KW-0472">Membrane</keyword>
<dbReference type="Pfam" id="PF01061">
    <property type="entry name" value="ABC2_membrane"/>
    <property type="match status" value="1"/>
</dbReference>
<dbReference type="AlphaFoldDB" id="A0A2T4UUY1"/>
<protein>
    <recommendedName>
        <fullName evidence="9">Transport permease protein</fullName>
    </recommendedName>
</protein>
<feature type="transmembrane region" description="Helical" evidence="9">
    <location>
        <begin position="71"/>
        <end position="96"/>
    </location>
</feature>
<comment type="subcellular location">
    <subcellularLocation>
        <location evidence="1">Cell inner membrane</location>
        <topology evidence="1">Multi-pass membrane protein</topology>
    </subcellularLocation>
    <subcellularLocation>
        <location evidence="9">Cell membrane</location>
        <topology evidence="9">Multi-pass membrane protein</topology>
    </subcellularLocation>
</comment>
<evidence type="ECO:0000256" key="5">
    <source>
        <dbReference type="ARBA" id="ARBA00022519"/>
    </source>
</evidence>
<comment type="similarity">
    <text evidence="2 9">Belongs to the ABC-2 integral membrane protein family.</text>
</comment>
<feature type="transmembrane region" description="Helical" evidence="9">
    <location>
        <begin position="292"/>
        <end position="312"/>
    </location>
</feature>
<dbReference type="PANTHER" id="PTHR30413">
    <property type="entry name" value="INNER MEMBRANE TRANSPORT PERMEASE"/>
    <property type="match status" value="1"/>
</dbReference>
<dbReference type="InterPro" id="IPR047817">
    <property type="entry name" value="ABC2_TM_bact-type"/>
</dbReference>
<name>A0A2T4UUY1_9MICO</name>